<dbReference type="PROSITE" id="PS51077">
    <property type="entry name" value="HTH_ICLR"/>
    <property type="match status" value="1"/>
</dbReference>
<dbReference type="GO" id="GO:0003677">
    <property type="term" value="F:DNA binding"/>
    <property type="evidence" value="ECO:0007669"/>
    <property type="project" value="InterPro"/>
</dbReference>
<feature type="domain" description="HTH iclR-type" evidence="1">
    <location>
        <begin position="7"/>
        <end position="68"/>
    </location>
</feature>
<dbReference type="PANTHER" id="PTHR30136:SF23">
    <property type="entry name" value="DNA-BINDING TRANSCRIPTIONAL ACTIVATOR MHPR"/>
    <property type="match status" value="1"/>
</dbReference>
<evidence type="ECO:0000313" key="2">
    <source>
        <dbReference type="EMBL" id="SVD76572.1"/>
    </source>
</evidence>
<dbReference type="SUPFAM" id="SSF46785">
    <property type="entry name" value="Winged helix' DNA-binding domain"/>
    <property type="match status" value="1"/>
</dbReference>
<proteinExistence type="predicted"/>
<dbReference type="SMART" id="SM00346">
    <property type="entry name" value="HTH_ICLR"/>
    <property type="match status" value="1"/>
</dbReference>
<sequence length="83" mass="9255">MGSTRPIRALLRGLEVLHVLNRHNGATVSEVASGIDLPRTTTYRILETLCVAGYAYRATSDDRYRLTIMVRGLSDGFDDEAWV</sequence>
<protein>
    <recommendedName>
        <fullName evidence="1">HTH iclR-type domain-containing protein</fullName>
    </recommendedName>
</protein>
<dbReference type="GO" id="GO:0045892">
    <property type="term" value="P:negative regulation of DNA-templated transcription"/>
    <property type="evidence" value="ECO:0007669"/>
    <property type="project" value="TreeGrafter"/>
</dbReference>
<dbReference type="Pfam" id="PF09339">
    <property type="entry name" value="HTH_IclR"/>
    <property type="match status" value="1"/>
</dbReference>
<dbReference type="Gene3D" id="1.10.10.10">
    <property type="entry name" value="Winged helix-like DNA-binding domain superfamily/Winged helix DNA-binding domain"/>
    <property type="match status" value="1"/>
</dbReference>
<dbReference type="EMBL" id="UINC01171812">
    <property type="protein sequence ID" value="SVD76572.1"/>
    <property type="molecule type" value="Genomic_DNA"/>
</dbReference>
<dbReference type="InterPro" id="IPR005471">
    <property type="entry name" value="Tscrpt_reg_IclR_N"/>
</dbReference>
<dbReference type="AlphaFoldDB" id="A0A382XZL3"/>
<accession>A0A382XZL3</accession>
<evidence type="ECO:0000259" key="1">
    <source>
        <dbReference type="PROSITE" id="PS51077"/>
    </source>
</evidence>
<dbReference type="InterPro" id="IPR036390">
    <property type="entry name" value="WH_DNA-bd_sf"/>
</dbReference>
<name>A0A382XZL3_9ZZZZ</name>
<reference evidence="2" key="1">
    <citation type="submission" date="2018-05" db="EMBL/GenBank/DDBJ databases">
        <authorList>
            <person name="Lanie J.A."/>
            <person name="Ng W.-L."/>
            <person name="Kazmierczak K.M."/>
            <person name="Andrzejewski T.M."/>
            <person name="Davidsen T.M."/>
            <person name="Wayne K.J."/>
            <person name="Tettelin H."/>
            <person name="Glass J.I."/>
            <person name="Rusch D."/>
            <person name="Podicherti R."/>
            <person name="Tsui H.-C.T."/>
            <person name="Winkler M.E."/>
        </authorList>
    </citation>
    <scope>NUCLEOTIDE SEQUENCE</scope>
</reference>
<gene>
    <name evidence="2" type="ORF">METZ01_LOCUS429426</name>
</gene>
<feature type="non-terminal residue" evidence="2">
    <location>
        <position position="83"/>
    </location>
</feature>
<dbReference type="PANTHER" id="PTHR30136">
    <property type="entry name" value="HELIX-TURN-HELIX TRANSCRIPTIONAL REGULATOR, ICLR FAMILY"/>
    <property type="match status" value="1"/>
</dbReference>
<dbReference type="InterPro" id="IPR036388">
    <property type="entry name" value="WH-like_DNA-bd_sf"/>
</dbReference>
<dbReference type="InterPro" id="IPR050707">
    <property type="entry name" value="HTH_MetabolicPath_Reg"/>
</dbReference>
<organism evidence="2">
    <name type="scientific">marine metagenome</name>
    <dbReference type="NCBI Taxonomy" id="408172"/>
    <lineage>
        <taxon>unclassified sequences</taxon>
        <taxon>metagenomes</taxon>
        <taxon>ecological metagenomes</taxon>
    </lineage>
</organism>
<dbReference type="GO" id="GO:0003700">
    <property type="term" value="F:DNA-binding transcription factor activity"/>
    <property type="evidence" value="ECO:0007669"/>
    <property type="project" value="TreeGrafter"/>
</dbReference>